<sequence>MKKPIAFFVHHQGRGHANRTMAVAAEFARDRPVSVLTAGPHLFDGFTRDIEIVALPNMIGAAVPTPRLYAEPTPQVMHCVPLGLSEMRRTMRQILDHLDERGIGLFVVDVSAEIALLSRIASVPAVQIRMHGDRQDIGHVGSYEACVGMLAPFDPRLEQDDYPAHLRAKTFYSGGLCTSVDRVPDRVEARARLGLDPDREIVVAVTGGGGSGTPYAPLTVGARAAPDAVWLTLGPTHREGHETDFANLHELGWVPSVTDYLAAADIVVASAGDNTVHEVARVGGRLIVMPEWRYFGEQSRKAEALVRLGAAVQAPVWPGDLQGWRDLLGSARALDGDALHSLYASNAASRAAGWLEGLTDELWQGEHSGRGRSTFVPEHLEGRADLSEDPIRREAVGLV</sequence>
<dbReference type="SUPFAM" id="SSF53756">
    <property type="entry name" value="UDP-Glycosyltransferase/glycogen phosphorylase"/>
    <property type="match status" value="1"/>
</dbReference>
<dbReference type="Proteomes" id="UP000321750">
    <property type="component" value="Unassembled WGS sequence"/>
</dbReference>
<dbReference type="InterPro" id="IPR007235">
    <property type="entry name" value="Glyco_trans_28_C"/>
</dbReference>
<dbReference type="PANTHER" id="PTHR21015">
    <property type="entry name" value="UDP-N-ACETYLGLUCOSAMINE--N-ACETYLMURAMYL-(PENTAPEPTIDE) PYROPHOSPHORYL-UNDECAPRENOL N-ACETYLGLUCOSAMINE TRANSFERASE 1"/>
    <property type="match status" value="1"/>
</dbReference>
<evidence type="ECO:0000259" key="1">
    <source>
        <dbReference type="Pfam" id="PF04101"/>
    </source>
</evidence>
<organism evidence="2 3">
    <name type="scientific">Methylobacterium gnaphalii</name>
    <dbReference type="NCBI Taxonomy" id="1010610"/>
    <lineage>
        <taxon>Bacteria</taxon>
        <taxon>Pseudomonadati</taxon>
        <taxon>Pseudomonadota</taxon>
        <taxon>Alphaproteobacteria</taxon>
        <taxon>Hyphomicrobiales</taxon>
        <taxon>Methylobacteriaceae</taxon>
        <taxon>Methylobacterium</taxon>
    </lineage>
</organism>
<comment type="caution">
    <text evidence="2">The sequence shown here is derived from an EMBL/GenBank/DDBJ whole genome shotgun (WGS) entry which is preliminary data.</text>
</comment>
<dbReference type="GO" id="GO:0016758">
    <property type="term" value="F:hexosyltransferase activity"/>
    <property type="evidence" value="ECO:0007669"/>
    <property type="project" value="InterPro"/>
</dbReference>
<name>A0A512JR69_9HYPH</name>
<dbReference type="EMBL" id="BJZV01000038">
    <property type="protein sequence ID" value="GEP12373.1"/>
    <property type="molecule type" value="Genomic_DNA"/>
</dbReference>
<dbReference type="Pfam" id="PF04101">
    <property type="entry name" value="Glyco_tran_28_C"/>
    <property type="match status" value="1"/>
</dbReference>
<proteinExistence type="predicted"/>
<dbReference type="PANTHER" id="PTHR21015:SF22">
    <property type="entry name" value="GLYCOSYLTRANSFERASE"/>
    <property type="match status" value="1"/>
</dbReference>
<accession>A0A512JR69</accession>
<feature type="domain" description="Glycosyl transferase family 28 C-terminal" evidence="1">
    <location>
        <begin position="241"/>
        <end position="312"/>
    </location>
</feature>
<evidence type="ECO:0000313" key="3">
    <source>
        <dbReference type="Proteomes" id="UP000321750"/>
    </source>
</evidence>
<reference evidence="2 3" key="1">
    <citation type="submission" date="2019-07" db="EMBL/GenBank/DDBJ databases">
        <title>Whole genome shotgun sequence of Methylobacterium gnaphalii NBRC 107716.</title>
        <authorList>
            <person name="Hosoyama A."/>
            <person name="Uohara A."/>
            <person name="Ohji S."/>
            <person name="Ichikawa N."/>
        </authorList>
    </citation>
    <scope>NUCLEOTIDE SEQUENCE [LARGE SCALE GENOMIC DNA]</scope>
    <source>
        <strain evidence="2 3">NBRC 107716</strain>
    </source>
</reference>
<keyword evidence="3" id="KW-1185">Reference proteome</keyword>
<dbReference type="RefSeq" id="WP_238258161.1">
    <property type="nucleotide sequence ID" value="NZ_BJZV01000038.1"/>
</dbReference>
<protein>
    <recommendedName>
        <fullName evidence="1">Glycosyl transferase family 28 C-terminal domain-containing protein</fullName>
    </recommendedName>
</protein>
<dbReference type="AlphaFoldDB" id="A0A512JR69"/>
<gene>
    <name evidence="2" type="ORF">MGN01_42180</name>
</gene>
<dbReference type="Gene3D" id="3.40.50.2000">
    <property type="entry name" value="Glycogen Phosphorylase B"/>
    <property type="match status" value="1"/>
</dbReference>
<evidence type="ECO:0000313" key="2">
    <source>
        <dbReference type="EMBL" id="GEP12373.1"/>
    </source>
</evidence>